<dbReference type="PANTHER" id="PTHR12998:SF0">
    <property type="entry name" value="TRNA:M(4)X MODIFICATION ENZYME TRM13 HOMOLOG"/>
    <property type="match status" value="1"/>
</dbReference>
<evidence type="ECO:0000256" key="1">
    <source>
        <dbReference type="RuleBase" id="RU367103"/>
    </source>
</evidence>
<dbReference type="InterPro" id="IPR039044">
    <property type="entry name" value="Trm13"/>
</dbReference>
<gene>
    <name evidence="3" type="primary">ORF69605</name>
</gene>
<keyword evidence="1" id="KW-0819">tRNA processing</keyword>
<keyword evidence="1" id="KW-0863">Zinc-finger</keyword>
<dbReference type="GO" id="GO:0030488">
    <property type="term" value="P:tRNA methylation"/>
    <property type="evidence" value="ECO:0007669"/>
    <property type="project" value="InterPro"/>
</dbReference>
<dbReference type="AlphaFoldDB" id="A0A0B6ZKU7"/>
<dbReference type="PANTHER" id="PTHR12998">
    <property type="entry name" value="TRNA:M(4)X MODIFICATION ENZYME TRM13 HOMOLOG"/>
    <property type="match status" value="1"/>
</dbReference>
<keyword evidence="1" id="KW-0808">Transferase</keyword>
<keyword evidence="1" id="KW-0479">Metal-binding</keyword>
<dbReference type="EMBL" id="HACG01022409">
    <property type="protein sequence ID" value="CEK69274.1"/>
    <property type="molecule type" value="Transcribed_RNA"/>
</dbReference>
<comment type="catalytic activity">
    <reaction evidence="1">
        <text>cytidine(4) in tRNA(Pro) + S-adenosyl-L-methionine = 2'-O-methylcytidine(4) in tRNA(Pro) + S-adenosyl-L-homocysteine + H(+)</text>
        <dbReference type="Rhea" id="RHEA:32767"/>
        <dbReference type="Rhea" id="RHEA-COMP:10397"/>
        <dbReference type="Rhea" id="RHEA-COMP:10398"/>
        <dbReference type="ChEBI" id="CHEBI:15378"/>
        <dbReference type="ChEBI" id="CHEBI:57856"/>
        <dbReference type="ChEBI" id="CHEBI:59789"/>
        <dbReference type="ChEBI" id="CHEBI:74495"/>
        <dbReference type="ChEBI" id="CHEBI:82748"/>
        <dbReference type="EC" id="2.1.1.225"/>
    </reaction>
</comment>
<name>A0A0B6ZKU7_9EUPU</name>
<proteinExistence type="inferred from homology"/>
<evidence type="ECO:0000259" key="2">
    <source>
        <dbReference type="Pfam" id="PF05206"/>
    </source>
</evidence>
<comment type="catalytic activity">
    <reaction evidence="1">
        <text>cytidine(4) in tRNA(Gly)(GCC) + S-adenosyl-L-methionine = 2'-O-methylcytidine(4) in tRNA(Gly)(GCC) + S-adenosyl-L-homocysteine + H(+)</text>
        <dbReference type="Rhea" id="RHEA:43192"/>
        <dbReference type="Rhea" id="RHEA-COMP:10399"/>
        <dbReference type="Rhea" id="RHEA-COMP:10400"/>
        <dbReference type="ChEBI" id="CHEBI:15378"/>
        <dbReference type="ChEBI" id="CHEBI:57856"/>
        <dbReference type="ChEBI" id="CHEBI:59789"/>
        <dbReference type="ChEBI" id="CHEBI:74495"/>
        <dbReference type="ChEBI" id="CHEBI:82748"/>
        <dbReference type="EC" id="2.1.1.225"/>
    </reaction>
</comment>
<feature type="domain" description="Methyltransferase TRM13" evidence="2">
    <location>
        <begin position="123"/>
        <end position="288"/>
    </location>
</feature>
<dbReference type="GO" id="GO:0008270">
    <property type="term" value="F:zinc ion binding"/>
    <property type="evidence" value="ECO:0007669"/>
    <property type="project" value="UniProtKB-KW"/>
</dbReference>
<keyword evidence="1" id="KW-0862">Zinc</keyword>
<protein>
    <recommendedName>
        <fullName evidence="1">tRNA:m(4)X modification enzyme TRM13</fullName>
        <ecNumber evidence="1">2.1.1.225</ecNumber>
    </recommendedName>
</protein>
<dbReference type="Pfam" id="PF05206">
    <property type="entry name" value="TRM13"/>
    <property type="match status" value="1"/>
</dbReference>
<evidence type="ECO:0000313" key="3">
    <source>
        <dbReference type="EMBL" id="CEK69274.1"/>
    </source>
</evidence>
<keyword evidence="1" id="KW-0949">S-adenosyl-L-methionine</keyword>
<organism evidence="3">
    <name type="scientific">Arion vulgaris</name>
    <dbReference type="NCBI Taxonomy" id="1028688"/>
    <lineage>
        <taxon>Eukaryota</taxon>
        <taxon>Metazoa</taxon>
        <taxon>Spiralia</taxon>
        <taxon>Lophotrochozoa</taxon>
        <taxon>Mollusca</taxon>
        <taxon>Gastropoda</taxon>
        <taxon>Heterobranchia</taxon>
        <taxon>Euthyneura</taxon>
        <taxon>Panpulmonata</taxon>
        <taxon>Eupulmonata</taxon>
        <taxon>Stylommatophora</taxon>
        <taxon>Helicina</taxon>
        <taxon>Arionoidea</taxon>
        <taxon>Arionidae</taxon>
        <taxon>Arion</taxon>
    </lineage>
</organism>
<keyword evidence="1" id="KW-0489">Methyltransferase</keyword>
<comment type="catalytic activity">
    <reaction evidence="1">
        <text>adenosine(4) in tRNA(His) + S-adenosyl-L-methionine = 2'-O-methyladenosine(4) in tRNA(His) + S-adenosyl-L-homocysteine + H(+)</text>
        <dbReference type="Rhea" id="RHEA:43196"/>
        <dbReference type="Rhea" id="RHEA-COMP:10401"/>
        <dbReference type="Rhea" id="RHEA-COMP:10402"/>
        <dbReference type="ChEBI" id="CHEBI:15378"/>
        <dbReference type="ChEBI" id="CHEBI:57856"/>
        <dbReference type="ChEBI" id="CHEBI:59789"/>
        <dbReference type="ChEBI" id="CHEBI:74411"/>
        <dbReference type="ChEBI" id="CHEBI:74477"/>
        <dbReference type="EC" id="2.1.1.225"/>
    </reaction>
</comment>
<accession>A0A0B6ZKU7</accession>
<sequence>MLPSTDANILVDGLSSSQSLSDTQSCKQWPGYLLDAHKQHENLAEEAAITSDKPIDTVTLCNIGYIQQNKSTVNEDRTTSINNNLQTYTKDSKRKDCDTVSLTDRQAPPAKSMRLADREYRHRLPKGIMIALCCHHSCTWDTYLGQEFMHSCGVSPQEFDLLTRLSSWATCAKVTVKSAKNQRIHEKSDYKKSAELNEEKIVLDDQDEIEIVKVGSKTSHETNDLINLEASKTLREQLSVSEREEIGFKCKRLIDTGRLHYLRSKGMKCLLRRYISEELTPENVVLIAYLPSS</sequence>
<dbReference type="GO" id="GO:0106050">
    <property type="term" value="F:tRNA 2'-O-methyltransferase activity"/>
    <property type="evidence" value="ECO:0007669"/>
    <property type="project" value="UniProtKB-UniRule"/>
</dbReference>
<reference evidence="3" key="1">
    <citation type="submission" date="2014-12" db="EMBL/GenBank/DDBJ databases">
        <title>Insight into the proteome of Arion vulgaris.</title>
        <authorList>
            <person name="Aradska J."/>
            <person name="Bulat T."/>
            <person name="Smidak R."/>
            <person name="Sarate P."/>
            <person name="Gangsoo J."/>
            <person name="Sialana F."/>
            <person name="Bilban M."/>
            <person name="Lubec G."/>
        </authorList>
    </citation>
    <scope>NUCLEOTIDE SEQUENCE</scope>
    <source>
        <tissue evidence="3">Skin</tissue>
    </source>
</reference>
<comment type="similarity">
    <text evidence="1">Belongs to the methyltransferase TRM13 family.</text>
</comment>
<dbReference type="EC" id="2.1.1.225" evidence="1"/>
<dbReference type="InterPro" id="IPR007871">
    <property type="entry name" value="Methyltransferase_TRM13"/>
</dbReference>
<comment type="function">
    <text evidence="1">tRNA methylase which 2'-O-methylates cytidine(4) in tRNA(Pro) and tRNA(Gly)(GCC), and adenosine(4) in tRNA(His).</text>
</comment>